<dbReference type="SUPFAM" id="SSF140860">
    <property type="entry name" value="Pseudo ankyrin repeat-like"/>
    <property type="match status" value="1"/>
</dbReference>
<evidence type="ECO:0000313" key="3">
    <source>
        <dbReference type="EMBL" id="EGG19132.1"/>
    </source>
</evidence>
<feature type="coiled-coil region" evidence="1">
    <location>
        <begin position="985"/>
        <end position="1012"/>
    </location>
</feature>
<organism evidence="3 4">
    <name type="scientific">Cavenderia fasciculata</name>
    <name type="common">Slime mold</name>
    <name type="synonym">Dictyostelium fasciculatum</name>
    <dbReference type="NCBI Taxonomy" id="261658"/>
    <lineage>
        <taxon>Eukaryota</taxon>
        <taxon>Amoebozoa</taxon>
        <taxon>Evosea</taxon>
        <taxon>Eumycetozoa</taxon>
        <taxon>Dictyostelia</taxon>
        <taxon>Acytosteliales</taxon>
        <taxon>Cavenderiaceae</taxon>
        <taxon>Cavenderia</taxon>
    </lineage>
</organism>
<dbReference type="RefSeq" id="XP_004366765.1">
    <property type="nucleotide sequence ID" value="XM_004366708.1"/>
</dbReference>
<evidence type="ECO:0008006" key="5">
    <source>
        <dbReference type="Google" id="ProtNLM"/>
    </source>
</evidence>
<dbReference type="KEGG" id="dfa:DFA_02379"/>
<sequence>MRDHLIKEKQRYSLSFYLLLIQQIKGCDDERCNQSKKEQHDRVIKSVLCNLVLFRRIISVSSIPTTIKTYKIDQLPNKIGWYLRGGHINLLKERIEREELELLQFNNNNNINNYNNNTLSSSSSTLSSYLNSFTIKKDYLFEHHLRWNYDVTIDICSFGGEDERHLELFKYLFEKKLEWFNHPDCFKMAASKGNIEIFKILVDNTVPIKIQYDMNECIRVAIQGMHPDMARYLLEMNHFKFNRRTQPFSLKGGLFKHSQSDLIKLARLFVDIVDKNKESIEMYEVFKLYFYNLLLPTRDIDTVKYGSHQYTFDSFIFEGLYPDYLRTGLPQDIDPDHHIDFIKQVVKLFIEPEEYERLVGTTNKLIEMFVIDEELDCVEDKEYNPNNHTNKEEEEEEVEEEEEENDNINYYYFDSLAQLSTKQSRWTMFMIGMCLKGELHQEAPVQLWSEIPLILKVRVKEDRQTEFMEFLCKLFGWEFIMNNGRLEYVKLAHSLGLIKPDKVFYPNQRDSNQTLAIMQYLHDNGINPFAIETVNQCGKNDDKVIMFLHQHYPQLLRQDDVLKYIKKYGHYYLTSILVVPTAADVPQPRLLRRRQQRDIIKDSRGIDATSLDAMIKLCGSSLYYYYDDRVGQEGFQLLQQYYNDDSTATTTIEATYQEQLEISTENNQIDIVEWLLFKQQTKKVLKPTFQTLVSILTKSYDRQYKQLYKLIKMYYRENIKKGQLLQFNSTTWNAIGSRGDIKMFDRFMTKHKQLDYGYGSVINEAIIHNQLAFIQHLYTQYPQLMKINVNCINNAITNDRPKILKYFLDLAHQEKSLPKFGFYPRDQNSEKCILAALDNCVSHANLSCFKMIYDQDYFDFSILSTITQNALHGTYQNLPIANYLVHHGDIDNTNADQLSLNIPFLKELLEKNTASSINIQIILIVDSRSSSSTTKCQGLLKTMLESSHSKVNIISVLRKNDGVEKYYKINQLPNKIGWYLCYGHINLLKERIEREEKELHQFKNINNNNNNNTTLSSSSSTLSSQLNSFTIKKDYLFELHLKWNYEVTEEICSYDGQDEQHLVLFKYLFEKKPEWFNHSGCFKMAASKGNIDMFKILVDNSVPIKIQYDMNECIQVAIEGLHPDMARYLLEMNHFKFKVTTTFNKKYGLFKHSQSDLIKLARLFVDIANNNKESIEMHEFFKEYFYNLLLPTRDIESVNYGHDHYHFDAFVFKGLYPDFLLTGLPQGIDPDHHLEFIKQVLKLNTDPDKYERLVGMTNNLIEMFVIDEELDSSSLVLEEEEEEEEKEEEEEENDNINYYFNSLTQLSTKQSRWTMFMFGMCLKGELPQEAPAQFWSEIPLILKVRVKEDRQTEFMKLLRKLFGWGFIMNNGRLEHVKLAHSLGLVSPKSTFKPKHKDINQTLGIMQYLHNNGISPFTVETVKHCGKSDDKVIMFLHQHYPQLVQQDDVLNYIKKYGHYYLTSILVVPDVVPPLGKRGRRQKRFDIKDSRGINATSLDAMMKLCGYCLFYNYDDRVGQEGFQLLQQYYNNSTRPSPLRGTIQEQLVISTNNNQIEIVEFLLFIQTKCKPNIDTLISILTTSYDRQYKQLYKLIKRYYRENIKGQLLQFNQSTWNAIGSRGDIKMFDRFMAKHKPLEDYGYGSVINEAIIHNQLAFIQHLYTQYPQFKIDGYYLAQQEKSLTKFQFDPQYLNQDTEQIQYVLQYQNLPIANYLVYHGYIVDDKNTELLSKNIPFLEEFFQSSQKSL</sequence>
<dbReference type="PANTHER" id="PTHR46586">
    <property type="entry name" value="ANKYRIN REPEAT-CONTAINING PROTEIN"/>
    <property type="match status" value="1"/>
</dbReference>
<dbReference type="GeneID" id="14871067"/>
<dbReference type="SUPFAM" id="SSF48403">
    <property type="entry name" value="Ankyrin repeat"/>
    <property type="match status" value="1"/>
</dbReference>
<keyword evidence="1" id="KW-0175">Coiled coil</keyword>
<name>F4PZA3_CACFS</name>
<proteinExistence type="predicted"/>
<dbReference type="Proteomes" id="UP000007797">
    <property type="component" value="Unassembled WGS sequence"/>
</dbReference>
<evidence type="ECO:0000313" key="4">
    <source>
        <dbReference type="Proteomes" id="UP000007797"/>
    </source>
</evidence>
<dbReference type="InterPro" id="IPR052050">
    <property type="entry name" value="SecEffector_AnkRepeat"/>
</dbReference>
<evidence type="ECO:0000256" key="1">
    <source>
        <dbReference type="SAM" id="Coils"/>
    </source>
</evidence>
<gene>
    <name evidence="3" type="ORF">DFA_02379</name>
</gene>
<dbReference type="InterPro" id="IPR002110">
    <property type="entry name" value="Ankyrin_rpt"/>
</dbReference>
<dbReference type="EMBL" id="GL883016">
    <property type="protein sequence ID" value="EGG19132.1"/>
    <property type="molecule type" value="Genomic_DNA"/>
</dbReference>
<feature type="coiled-coil region" evidence="1">
    <location>
        <begin position="1270"/>
        <end position="1299"/>
    </location>
</feature>
<evidence type="ECO:0000256" key="2">
    <source>
        <dbReference type="SAM" id="MobiDB-lite"/>
    </source>
</evidence>
<reference evidence="4" key="1">
    <citation type="journal article" date="2011" name="Genome Res.">
        <title>Phylogeny-wide analysis of social amoeba genomes highlights ancient origins for complex intercellular communication.</title>
        <authorList>
            <person name="Heidel A.J."/>
            <person name="Lawal H.M."/>
            <person name="Felder M."/>
            <person name="Schilde C."/>
            <person name="Helps N.R."/>
            <person name="Tunggal B."/>
            <person name="Rivero F."/>
            <person name="John U."/>
            <person name="Schleicher M."/>
            <person name="Eichinger L."/>
            <person name="Platzer M."/>
            <person name="Noegel A.A."/>
            <person name="Schaap P."/>
            <person name="Gloeckner G."/>
        </authorList>
    </citation>
    <scope>NUCLEOTIDE SEQUENCE [LARGE SCALE GENOMIC DNA]</scope>
    <source>
        <strain evidence="4">SH3</strain>
    </source>
</reference>
<dbReference type="SMART" id="SM00248">
    <property type="entry name" value="ANK"/>
    <property type="match status" value="4"/>
</dbReference>
<keyword evidence="4" id="KW-1185">Reference proteome</keyword>
<feature type="region of interest" description="Disordered" evidence="2">
    <location>
        <begin position="381"/>
        <end position="404"/>
    </location>
</feature>
<dbReference type="InterPro" id="IPR036770">
    <property type="entry name" value="Ankyrin_rpt-contain_sf"/>
</dbReference>
<accession>F4PZA3</accession>
<dbReference type="PANTHER" id="PTHR46586:SF3">
    <property type="entry name" value="ANKYRIN REPEAT-CONTAINING PROTEIN"/>
    <property type="match status" value="1"/>
</dbReference>
<protein>
    <recommendedName>
        <fullName evidence="5">Ankyrin repeat-containing protein</fullName>
    </recommendedName>
</protein>
<feature type="compositionally biased region" description="Acidic residues" evidence="2">
    <location>
        <begin position="392"/>
        <end position="404"/>
    </location>
</feature>